<reference evidence="2" key="1">
    <citation type="submission" date="2019-02" db="EMBL/GenBank/DDBJ databases">
        <authorList>
            <person name="Li S.-H."/>
        </authorList>
    </citation>
    <scope>NUCLEOTIDE SEQUENCE</scope>
    <source>
        <strain evidence="2">IMCC8485</strain>
    </source>
</reference>
<dbReference type="EMBL" id="SHNP01000001">
    <property type="protein sequence ID" value="MCX2972709.1"/>
    <property type="molecule type" value="Genomic_DNA"/>
</dbReference>
<accession>A0ABT3SS59</accession>
<evidence type="ECO:0000313" key="3">
    <source>
        <dbReference type="Proteomes" id="UP001143307"/>
    </source>
</evidence>
<dbReference type="InterPro" id="IPR037171">
    <property type="entry name" value="NagB/RpiA_transferase-like"/>
</dbReference>
<dbReference type="Pfam" id="PF01182">
    <property type="entry name" value="Glucosamine_iso"/>
    <property type="match status" value="1"/>
</dbReference>
<evidence type="ECO:0000259" key="1">
    <source>
        <dbReference type="Pfam" id="PF01182"/>
    </source>
</evidence>
<dbReference type="RefSeq" id="WP_279251691.1">
    <property type="nucleotide sequence ID" value="NZ_SHNP01000001.1"/>
</dbReference>
<proteinExistence type="predicted"/>
<dbReference type="SUPFAM" id="SSF100950">
    <property type="entry name" value="NagB/RpiA/CoA transferase-like"/>
    <property type="match status" value="1"/>
</dbReference>
<organism evidence="2 3">
    <name type="scientific">Candidatus Seongchinamella marina</name>
    <dbReference type="NCBI Taxonomy" id="2518990"/>
    <lineage>
        <taxon>Bacteria</taxon>
        <taxon>Pseudomonadati</taxon>
        <taxon>Pseudomonadota</taxon>
        <taxon>Gammaproteobacteria</taxon>
        <taxon>Cellvibrionales</taxon>
        <taxon>Halieaceae</taxon>
        <taxon>Seongchinamella</taxon>
    </lineage>
</organism>
<comment type="caution">
    <text evidence="2">The sequence shown here is derived from an EMBL/GenBank/DDBJ whole genome shotgun (WGS) entry which is preliminary data.</text>
</comment>
<dbReference type="Proteomes" id="UP001143307">
    <property type="component" value="Unassembled WGS sequence"/>
</dbReference>
<feature type="domain" description="Glucosamine/galactosamine-6-phosphate isomerase" evidence="1">
    <location>
        <begin position="179"/>
        <end position="279"/>
    </location>
</feature>
<gene>
    <name evidence="2" type="ORF">EYC87_03790</name>
</gene>
<sequence>MKPGSSPNNFALIQEEAGIHVGISASLALAGRHAAQVLQEQFNDWRDRGRYRVWGHYKRSYFTIAIGGGNTIKSQYHAWLNYHHNSIDWLRFVRFYFLEETTGEPGWESAEQSLIMNFIVPLAEKLRKQRGTKVLAGSLELSADSDLDDIIDAMITTLVHPINLAPAKQALDNGKSRRAIQLAKQESLRYQQDIQSKLGVSMAFHCIVSGIGKDGAIGALAPHMPELADRESGTLLLKRGGGALRVALNRGVLINAERISLIVSGSLKLKALGRFEMEESADFEQTVMETPLRLLRESPDVAEKVYIFADEQSLHFDETIFEFSERGQIVQNKAETRAGDEENGVHILLMHGFMGLFSFANLLIRLPSSWTVSALHRGSRAKFMDSDEIFPHYARALRKAILSNWRKGRAVPIAGHSIAGVISDHLLLSVLTDYDADIPAYEKLKAEDRQLIDALRASGIIHLATWSPCDGPNTGENVRSLVSHVRHDTALDYSGFERIYKLDENGKLGPAHPSDLAESASTLTGLDRFLKRRISRPFINGMTVGLRKILEQRPVQQRMLNADMPYVLRLVGGRLLKTASLYGLAKEINAGLHSPVEYQRRHLKALDILLAYDIPFLSIIHQDDFLVSAGRHAEEHEYLVAQRLKREGVNSEEALEIPARLMILQRAQDELPLDPLNPHLLVMSTNREGNKMARQITAAMTEFVNENVARAIDKKNLRPLPSITRWQRKKNLPRAKNQVA</sequence>
<evidence type="ECO:0000313" key="2">
    <source>
        <dbReference type="EMBL" id="MCX2972709.1"/>
    </source>
</evidence>
<dbReference type="InterPro" id="IPR006148">
    <property type="entry name" value="Glc/Gal-6P_isomerase"/>
</dbReference>
<protein>
    <recommendedName>
        <fullName evidence="1">Glucosamine/galactosamine-6-phosphate isomerase domain-containing protein</fullName>
    </recommendedName>
</protein>
<keyword evidence="3" id="KW-1185">Reference proteome</keyword>
<name>A0ABT3SS59_9GAMM</name>
<dbReference type="Gene3D" id="3.40.50.1360">
    <property type="match status" value="1"/>
</dbReference>